<dbReference type="Gene3D" id="1.20.81.30">
    <property type="entry name" value="Type II secretion system (T2SS), domain F"/>
    <property type="match status" value="2"/>
</dbReference>
<organism evidence="10 11">
    <name type="scientific">Candidatus Woesebacteria bacterium RBG_16_34_12</name>
    <dbReference type="NCBI Taxonomy" id="1802480"/>
    <lineage>
        <taxon>Bacteria</taxon>
        <taxon>Candidatus Woeseibacteriota</taxon>
    </lineage>
</organism>
<keyword evidence="6 8" id="KW-1133">Transmembrane helix</keyword>
<evidence type="ECO:0000256" key="6">
    <source>
        <dbReference type="ARBA" id="ARBA00022989"/>
    </source>
</evidence>
<dbReference type="PANTHER" id="PTHR30012:SF0">
    <property type="entry name" value="TYPE II SECRETION SYSTEM PROTEIN F-RELATED"/>
    <property type="match status" value="1"/>
</dbReference>
<dbReference type="GO" id="GO:0005886">
    <property type="term" value="C:plasma membrane"/>
    <property type="evidence" value="ECO:0007669"/>
    <property type="project" value="UniProtKB-SubCell"/>
</dbReference>
<dbReference type="PANTHER" id="PTHR30012">
    <property type="entry name" value="GENERAL SECRETION PATHWAY PROTEIN"/>
    <property type="match status" value="1"/>
</dbReference>
<feature type="domain" description="Type II secretion system protein GspF" evidence="9">
    <location>
        <begin position="68"/>
        <end position="190"/>
    </location>
</feature>
<name>A0A1F7X8W4_9BACT</name>
<dbReference type="FunFam" id="1.20.81.30:FF:000001">
    <property type="entry name" value="Type II secretion system protein F"/>
    <property type="match status" value="2"/>
</dbReference>
<reference evidence="10 11" key="1">
    <citation type="journal article" date="2016" name="Nat. Commun.">
        <title>Thousands of microbial genomes shed light on interconnected biogeochemical processes in an aquifer system.</title>
        <authorList>
            <person name="Anantharaman K."/>
            <person name="Brown C.T."/>
            <person name="Hug L.A."/>
            <person name="Sharon I."/>
            <person name="Castelle C.J."/>
            <person name="Probst A.J."/>
            <person name="Thomas B.C."/>
            <person name="Singh A."/>
            <person name="Wilkins M.J."/>
            <person name="Karaoz U."/>
            <person name="Brodie E.L."/>
            <person name="Williams K.H."/>
            <person name="Hubbard S.S."/>
            <person name="Banfield J.F."/>
        </authorList>
    </citation>
    <scope>NUCLEOTIDE SEQUENCE [LARGE SCALE GENOMIC DNA]</scope>
</reference>
<dbReference type="Pfam" id="PF00482">
    <property type="entry name" value="T2SSF"/>
    <property type="match status" value="2"/>
</dbReference>
<accession>A0A1F7X8W4</accession>
<dbReference type="Proteomes" id="UP000177053">
    <property type="component" value="Unassembled WGS sequence"/>
</dbReference>
<gene>
    <name evidence="10" type="ORF">A2Z22_00275</name>
</gene>
<evidence type="ECO:0000313" key="10">
    <source>
        <dbReference type="EMBL" id="OGM11472.1"/>
    </source>
</evidence>
<keyword evidence="7 8" id="KW-0472">Membrane</keyword>
<dbReference type="InterPro" id="IPR018076">
    <property type="entry name" value="T2SS_GspF_dom"/>
</dbReference>
<evidence type="ECO:0000256" key="1">
    <source>
        <dbReference type="ARBA" id="ARBA00004429"/>
    </source>
</evidence>
<dbReference type="AlphaFoldDB" id="A0A1F7X8W4"/>
<sequence length="401" mass="43796">MNRFKYKAKDEKGNLVTGIVEATNSSNAAKLVHEEGLIVITIKPIREIPLNFLKKFQERVTSGSVVSFTRQLATMINAGLPLTEALLILRSQTTGSMQSVIAKILADVEEGESLSTALKKHPKAFNPTYVALIKAGEVGGVMDQVLVRLADDLEKMQEFKGKVKSALIYPVIIVIGMIAVAFIMIVFVIPKLTSLYDQFDAELPITTKILIAVSDFMVKFWPIVILGFGLLVYALKIYIGTKAGKKRYDTILFKLPLIGNLQRQIILAEVTRTLSLMVGSGVSILEGLSISSEVVGNSIIAEALQDSAQKVEKGYPVAFAFSRNPDAFPFILSQMVSVGEETGKMDEVLAKVSHVFETESDQKLKALTSAVEPIILLVLGIGVAFLVISIIMPIYNLTTQM</sequence>
<feature type="transmembrane region" description="Helical" evidence="8">
    <location>
        <begin position="166"/>
        <end position="189"/>
    </location>
</feature>
<evidence type="ECO:0000256" key="3">
    <source>
        <dbReference type="ARBA" id="ARBA00022475"/>
    </source>
</evidence>
<dbReference type="PRINTS" id="PR00812">
    <property type="entry name" value="BCTERIALGSPF"/>
</dbReference>
<keyword evidence="3" id="KW-1003">Cell membrane</keyword>
<evidence type="ECO:0000256" key="4">
    <source>
        <dbReference type="ARBA" id="ARBA00022519"/>
    </source>
</evidence>
<comment type="similarity">
    <text evidence="2">Belongs to the GSP F family.</text>
</comment>
<feature type="domain" description="Type II secretion system protein GspF" evidence="9">
    <location>
        <begin position="271"/>
        <end position="393"/>
    </location>
</feature>
<dbReference type="InterPro" id="IPR042094">
    <property type="entry name" value="T2SS_GspF_sf"/>
</dbReference>
<dbReference type="GO" id="GO:0015628">
    <property type="term" value="P:protein secretion by the type II secretion system"/>
    <property type="evidence" value="ECO:0007669"/>
    <property type="project" value="TreeGrafter"/>
</dbReference>
<comment type="subcellular location">
    <subcellularLocation>
        <location evidence="1">Cell inner membrane</location>
        <topology evidence="1">Multi-pass membrane protein</topology>
    </subcellularLocation>
</comment>
<comment type="caution">
    <text evidence="10">The sequence shown here is derived from an EMBL/GenBank/DDBJ whole genome shotgun (WGS) entry which is preliminary data.</text>
</comment>
<evidence type="ECO:0000313" key="11">
    <source>
        <dbReference type="Proteomes" id="UP000177053"/>
    </source>
</evidence>
<evidence type="ECO:0000256" key="2">
    <source>
        <dbReference type="ARBA" id="ARBA00005745"/>
    </source>
</evidence>
<feature type="transmembrane region" description="Helical" evidence="8">
    <location>
        <begin position="374"/>
        <end position="395"/>
    </location>
</feature>
<keyword evidence="4" id="KW-0997">Cell inner membrane</keyword>
<evidence type="ECO:0000256" key="7">
    <source>
        <dbReference type="ARBA" id="ARBA00023136"/>
    </source>
</evidence>
<proteinExistence type="inferred from homology"/>
<evidence type="ECO:0000256" key="5">
    <source>
        <dbReference type="ARBA" id="ARBA00022692"/>
    </source>
</evidence>
<dbReference type="EMBL" id="MGFS01000016">
    <property type="protein sequence ID" value="OGM11472.1"/>
    <property type="molecule type" value="Genomic_DNA"/>
</dbReference>
<keyword evidence="5 8" id="KW-0812">Transmembrane</keyword>
<evidence type="ECO:0000256" key="8">
    <source>
        <dbReference type="SAM" id="Phobius"/>
    </source>
</evidence>
<dbReference type="InterPro" id="IPR003004">
    <property type="entry name" value="GspF/PilC"/>
</dbReference>
<feature type="transmembrane region" description="Helical" evidence="8">
    <location>
        <begin position="220"/>
        <end position="239"/>
    </location>
</feature>
<protein>
    <recommendedName>
        <fullName evidence="9">Type II secretion system protein GspF domain-containing protein</fullName>
    </recommendedName>
</protein>
<evidence type="ECO:0000259" key="9">
    <source>
        <dbReference type="Pfam" id="PF00482"/>
    </source>
</evidence>